<sequence length="387" mass="42061">MLTAWREGIRRGAYLEAAVSGTSPFSLNVASNTFTNPLLVLLPHCSMSMSPNSIESPGMRRASRHPTKIFKGHTGRVSCVVYFPDGRRLASASIDKTIIVWDVENGRQDGQPLQHDASVKYIAISLDGRRIASGMEGGGLVVWDVSTREVFQKLKGCGIDRLAYSPDGRWIAAAPMDIETVVRLWDVDTGGPSREPLRCESSGICVAFSPDGSRIAAGLWDGSFEVFDIATGKVVVGPIKAHTQFVSSLVYSPDGRLLVTASWDESIRVWDAKTGVQVGKPILGHRDQVNCLSVTADGRRIASGGFHGAIRVWDLDTRQQVGDPFNADGRVFSVAFSPEGRYIISCGEDNAVYLWDTESLAIQGSVSIFNLPQHCFQLSTSVLPAFR</sequence>
<protein>
    <submittedName>
        <fullName evidence="1">WD40 repeat-like protein</fullName>
    </submittedName>
</protein>
<evidence type="ECO:0000313" key="2">
    <source>
        <dbReference type="Proteomes" id="UP000790709"/>
    </source>
</evidence>
<proteinExistence type="predicted"/>
<evidence type="ECO:0000313" key="1">
    <source>
        <dbReference type="EMBL" id="KAH7920541.1"/>
    </source>
</evidence>
<name>A0ACB8B408_9AGAM</name>
<organism evidence="1 2">
    <name type="scientific">Leucogyrophana mollusca</name>
    <dbReference type="NCBI Taxonomy" id="85980"/>
    <lineage>
        <taxon>Eukaryota</taxon>
        <taxon>Fungi</taxon>
        <taxon>Dikarya</taxon>
        <taxon>Basidiomycota</taxon>
        <taxon>Agaricomycotina</taxon>
        <taxon>Agaricomycetes</taxon>
        <taxon>Agaricomycetidae</taxon>
        <taxon>Boletales</taxon>
        <taxon>Boletales incertae sedis</taxon>
        <taxon>Leucogyrophana</taxon>
    </lineage>
</organism>
<comment type="caution">
    <text evidence="1">The sequence shown here is derived from an EMBL/GenBank/DDBJ whole genome shotgun (WGS) entry which is preliminary data.</text>
</comment>
<dbReference type="Proteomes" id="UP000790709">
    <property type="component" value="Unassembled WGS sequence"/>
</dbReference>
<dbReference type="EMBL" id="MU266573">
    <property type="protein sequence ID" value="KAH7920541.1"/>
    <property type="molecule type" value="Genomic_DNA"/>
</dbReference>
<gene>
    <name evidence="1" type="ORF">BV22DRAFT_795496</name>
</gene>
<accession>A0ACB8B408</accession>
<keyword evidence="2" id="KW-1185">Reference proteome</keyword>
<reference evidence="1" key="1">
    <citation type="journal article" date="2021" name="New Phytol.">
        <title>Evolutionary innovations through gain and loss of genes in the ectomycorrhizal Boletales.</title>
        <authorList>
            <person name="Wu G."/>
            <person name="Miyauchi S."/>
            <person name="Morin E."/>
            <person name="Kuo A."/>
            <person name="Drula E."/>
            <person name="Varga T."/>
            <person name="Kohler A."/>
            <person name="Feng B."/>
            <person name="Cao Y."/>
            <person name="Lipzen A."/>
            <person name="Daum C."/>
            <person name="Hundley H."/>
            <person name="Pangilinan J."/>
            <person name="Johnson J."/>
            <person name="Barry K."/>
            <person name="LaButti K."/>
            <person name="Ng V."/>
            <person name="Ahrendt S."/>
            <person name="Min B."/>
            <person name="Choi I.G."/>
            <person name="Park H."/>
            <person name="Plett J.M."/>
            <person name="Magnuson J."/>
            <person name="Spatafora J.W."/>
            <person name="Nagy L.G."/>
            <person name="Henrissat B."/>
            <person name="Grigoriev I.V."/>
            <person name="Yang Z.L."/>
            <person name="Xu J."/>
            <person name="Martin F.M."/>
        </authorList>
    </citation>
    <scope>NUCLEOTIDE SEQUENCE</scope>
    <source>
        <strain evidence="1">KUC20120723A-06</strain>
    </source>
</reference>